<keyword evidence="3" id="KW-1185">Reference proteome</keyword>
<protein>
    <submittedName>
        <fullName evidence="2">Uncharacterized protein</fullName>
    </submittedName>
</protein>
<evidence type="ECO:0000256" key="1">
    <source>
        <dbReference type="SAM" id="MobiDB-lite"/>
    </source>
</evidence>
<evidence type="ECO:0000313" key="2">
    <source>
        <dbReference type="EMBL" id="CAA7393125.1"/>
    </source>
</evidence>
<dbReference type="PANTHER" id="PTHR34802:SF1">
    <property type="entry name" value="CHORISMATE SYNTHASE"/>
    <property type="match status" value="1"/>
</dbReference>
<sequence>MSSEGTDQLAPMLSYSRDFLLSLREKDVCKRLPAGFDSSLLSEIEEPANSSLEWQRSLGSSSLHTSKRSDYGPSSFSRVEGYSRGNNTRWDTRSSGSSDKDGNTLSDRDTFSQDSGRRSVSQYRRLGQKPEQDGLLGSGVFPRPSGYQGWATASKDRGEGHYQLNRSSEPYQPPRPYKV</sequence>
<name>A0A7I8K7K4_SPIIN</name>
<proteinExistence type="predicted"/>
<feature type="compositionally biased region" description="Polar residues" evidence="1">
    <location>
        <begin position="84"/>
        <end position="97"/>
    </location>
</feature>
<dbReference type="AlphaFoldDB" id="A0A7I8K7K4"/>
<gene>
    <name evidence="2" type="ORF">SI8410_03003923</name>
</gene>
<feature type="compositionally biased region" description="Polar residues" evidence="1">
    <location>
        <begin position="48"/>
        <end position="64"/>
    </location>
</feature>
<feature type="region of interest" description="Disordered" evidence="1">
    <location>
        <begin position="47"/>
        <end position="179"/>
    </location>
</feature>
<accession>A0A7I8K7K4</accession>
<dbReference type="Proteomes" id="UP000663760">
    <property type="component" value="Chromosome 3"/>
</dbReference>
<feature type="compositionally biased region" description="Basic and acidic residues" evidence="1">
    <location>
        <begin position="98"/>
        <end position="117"/>
    </location>
</feature>
<dbReference type="OrthoDB" id="1923709at2759"/>
<evidence type="ECO:0000313" key="3">
    <source>
        <dbReference type="Proteomes" id="UP000663760"/>
    </source>
</evidence>
<dbReference type="PANTHER" id="PTHR34802">
    <property type="entry name" value="CHORISMATE SYNTHASE"/>
    <property type="match status" value="1"/>
</dbReference>
<reference evidence="2" key="1">
    <citation type="submission" date="2020-02" db="EMBL/GenBank/DDBJ databases">
        <authorList>
            <person name="Scholz U."/>
            <person name="Mascher M."/>
            <person name="Fiebig A."/>
        </authorList>
    </citation>
    <scope>NUCLEOTIDE SEQUENCE</scope>
</reference>
<organism evidence="2 3">
    <name type="scientific">Spirodela intermedia</name>
    <name type="common">Intermediate duckweed</name>
    <dbReference type="NCBI Taxonomy" id="51605"/>
    <lineage>
        <taxon>Eukaryota</taxon>
        <taxon>Viridiplantae</taxon>
        <taxon>Streptophyta</taxon>
        <taxon>Embryophyta</taxon>
        <taxon>Tracheophyta</taxon>
        <taxon>Spermatophyta</taxon>
        <taxon>Magnoliopsida</taxon>
        <taxon>Liliopsida</taxon>
        <taxon>Araceae</taxon>
        <taxon>Lemnoideae</taxon>
        <taxon>Spirodela</taxon>
    </lineage>
</organism>
<dbReference type="EMBL" id="LR746266">
    <property type="protein sequence ID" value="CAA7393125.1"/>
    <property type="molecule type" value="Genomic_DNA"/>
</dbReference>